<organism evidence="2 3">
    <name type="scientific">Colocasia esculenta</name>
    <name type="common">Wild taro</name>
    <name type="synonym">Arum esculentum</name>
    <dbReference type="NCBI Taxonomy" id="4460"/>
    <lineage>
        <taxon>Eukaryota</taxon>
        <taxon>Viridiplantae</taxon>
        <taxon>Streptophyta</taxon>
        <taxon>Embryophyta</taxon>
        <taxon>Tracheophyta</taxon>
        <taxon>Spermatophyta</taxon>
        <taxon>Magnoliopsida</taxon>
        <taxon>Liliopsida</taxon>
        <taxon>Araceae</taxon>
        <taxon>Aroideae</taxon>
        <taxon>Colocasieae</taxon>
        <taxon>Colocasia</taxon>
    </lineage>
</organism>
<name>A0A843WXZ7_COLES</name>
<dbReference type="EMBL" id="NMUH01004586">
    <property type="protein sequence ID" value="MQM10131.1"/>
    <property type="molecule type" value="Genomic_DNA"/>
</dbReference>
<accession>A0A843WXZ7</accession>
<comment type="caution">
    <text evidence="2">The sequence shown here is derived from an EMBL/GenBank/DDBJ whole genome shotgun (WGS) entry which is preliminary data.</text>
</comment>
<evidence type="ECO:0000313" key="2">
    <source>
        <dbReference type="EMBL" id="MQM10131.1"/>
    </source>
</evidence>
<evidence type="ECO:0000313" key="3">
    <source>
        <dbReference type="Proteomes" id="UP000652761"/>
    </source>
</evidence>
<proteinExistence type="predicted"/>
<keyword evidence="1" id="KW-0812">Transmembrane</keyword>
<dbReference type="Proteomes" id="UP000652761">
    <property type="component" value="Unassembled WGS sequence"/>
</dbReference>
<gene>
    <name evidence="2" type="ORF">Taro_043021</name>
</gene>
<evidence type="ECO:0000256" key="1">
    <source>
        <dbReference type="SAM" id="Phobius"/>
    </source>
</evidence>
<protein>
    <submittedName>
        <fullName evidence="2">Uncharacterized protein</fullName>
    </submittedName>
</protein>
<feature type="transmembrane region" description="Helical" evidence="1">
    <location>
        <begin position="26"/>
        <end position="57"/>
    </location>
</feature>
<dbReference type="AlphaFoldDB" id="A0A843WXZ7"/>
<keyword evidence="1" id="KW-1133">Transmembrane helix</keyword>
<keyword evidence="1" id="KW-0472">Membrane</keyword>
<feature type="transmembrane region" description="Helical" evidence="1">
    <location>
        <begin position="78"/>
        <end position="103"/>
    </location>
</feature>
<keyword evidence="3" id="KW-1185">Reference proteome</keyword>
<sequence>MSPCCWGVSLLDVPFLLGCVLVGCPLVVGMCVVLAACLALCACAPLCAVLCSVGVFARAKQMLVCRVALLVERCDTCLWLLPALCWLVLNSGASLGCGVLVVFPRTVCCCPSEGSSPSGIAFVLVKVFRYVASLSAWALSVECRALGRVSGRGAGQVVFMFVLSFPDCTGGTSCVPSIERFASFIAPCMLCQMVVW</sequence>
<reference evidence="2" key="1">
    <citation type="submission" date="2017-07" db="EMBL/GenBank/DDBJ databases">
        <title>Taro Niue Genome Assembly and Annotation.</title>
        <authorList>
            <person name="Atibalentja N."/>
            <person name="Keating K."/>
            <person name="Fields C.J."/>
        </authorList>
    </citation>
    <scope>NUCLEOTIDE SEQUENCE</scope>
    <source>
        <strain evidence="2">Niue_2</strain>
        <tissue evidence="2">Leaf</tissue>
    </source>
</reference>